<sequence>MLAGAPAETALALSVSPVGPRVQGVADVTSERDRLQYFLDQQRDAVLAILDGLDEAQLHSPVLPSGWTPIGLVRHLAGAEAMWFQWVVLGTHPEVTWDDGIEDPHEPRAPFTTGHSSAAVIQQYRRQCEISNDILRSGDLDAPLRGEHGLDWPGEPITDLRWVALHLIEETARHAGHLDAARELLDGATGLGPR</sequence>
<keyword evidence="2" id="KW-1185">Reference proteome</keyword>
<evidence type="ECO:0000313" key="1">
    <source>
        <dbReference type="EMBL" id="GAA3705125.1"/>
    </source>
</evidence>
<gene>
    <name evidence="1" type="ORF">GCM10022399_22290</name>
</gene>
<evidence type="ECO:0000313" key="2">
    <source>
        <dbReference type="Proteomes" id="UP001501468"/>
    </source>
</evidence>
<dbReference type="SUPFAM" id="SSF109854">
    <property type="entry name" value="DinB/YfiT-like putative metalloenzymes"/>
    <property type="match status" value="1"/>
</dbReference>
<comment type="caution">
    <text evidence="1">The sequence shown here is derived from an EMBL/GenBank/DDBJ whole genome shotgun (WGS) entry which is preliminary data.</text>
</comment>
<organism evidence="1 2">
    <name type="scientific">Terrabacter ginsenosidimutans</name>
    <dbReference type="NCBI Taxonomy" id="490575"/>
    <lineage>
        <taxon>Bacteria</taxon>
        <taxon>Bacillati</taxon>
        <taxon>Actinomycetota</taxon>
        <taxon>Actinomycetes</taxon>
        <taxon>Micrococcales</taxon>
        <taxon>Intrasporangiaceae</taxon>
        <taxon>Terrabacter</taxon>
    </lineage>
</organism>
<dbReference type="InterPro" id="IPR007061">
    <property type="entry name" value="MST-like"/>
</dbReference>
<dbReference type="Gene3D" id="1.20.120.450">
    <property type="entry name" value="dinb family like domain"/>
    <property type="match status" value="1"/>
</dbReference>
<proteinExistence type="predicted"/>
<reference evidence="2" key="1">
    <citation type="journal article" date="2019" name="Int. J. Syst. Evol. Microbiol.">
        <title>The Global Catalogue of Microorganisms (GCM) 10K type strain sequencing project: providing services to taxonomists for standard genome sequencing and annotation.</title>
        <authorList>
            <consortium name="The Broad Institute Genomics Platform"/>
            <consortium name="The Broad Institute Genome Sequencing Center for Infectious Disease"/>
            <person name="Wu L."/>
            <person name="Ma J."/>
        </authorList>
    </citation>
    <scope>NUCLEOTIDE SEQUENCE [LARGE SCALE GENOMIC DNA]</scope>
    <source>
        <strain evidence="2">JCM 17125</strain>
    </source>
</reference>
<dbReference type="Proteomes" id="UP001501468">
    <property type="component" value="Unassembled WGS sequence"/>
</dbReference>
<dbReference type="InterPro" id="IPR034660">
    <property type="entry name" value="DinB/YfiT-like"/>
</dbReference>
<accession>A0ABP7DKV7</accession>
<protein>
    <submittedName>
        <fullName evidence="1">DinB family protein</fullName>
    </submittedName>
</protein>
<dbReference type="Pfam" id="PF04978">
    <property type="entry name" value="MST"/>
    <property type="match status" value="1"/>
</dbReference>
<dbReference type="EMBL" id="BAABDC010000003">
    <property type="protein sequence ID" value="GAA3705125.1"/>
    <property type="molecule type" value="Genomic_DNA"/>
</dbReference>
<name>A0ABP7DKV7_9MICO</name>